<sequence>METISNGLRIIYDLICKDDIDNALWEVNELEQYLIQNAPGLIEKYHLKTYFTKWRNRLMRNQNHNFNLVLDEIELLANKFDNIIF</sequence>
<organism evidence="1 2">
    <name type="scientific">Desulfitobacterium metallireducens DSM 15288</name>
    <dbReference type="NCBI Taxonomy" id="871968"/>
    <lineage>
        <taxon>Bacteria</taxon>
        <taxon>Bacillati</taxon>
        <taxon>Bacillota</taxon>
        <taxon>Clostridia</taxon>
        <taxon>Eubacteriales</taxon>
        <taxon>Desulfitobacteriaceae</taxon>
        <taxon>Desulfitobacterium</taxon>
    </lineage>
</organism>
<dbReference type="OrthoDB" id="9868135at2"/>
<dbReference type="RefSeq" id="WP_006715531.1">
    <property type="nucleotide sequence ID" value="NZ_CP007032.1"/>
</dbReference>
<dbReference type="HOGENOM" id="CLU_2507245_0_0_9"/>
<dbReference type="AlphaFoldDB" id="W0E7Q0"/>
<dbReference type="Proteomes" id="UP000010847">
    <property type="component" value="Chromosome"/>
</dbReference>
<dbReference type="EMBL" id="CP007032">
    <property type="protein sequence ID" value="AHF06792.1"/>
    <property type="molecule type" value="Genomic_DNA"/>
</dbReference>
<evidence type="ECO:0000313" key="1">
    <source>
        <dbReference type="EMBL" id="AHF06792.1"/>
    </source>
</evidence>
<proteinExistence type="predicted"/>
<evidence type="ECO:0000313" key="2">
    <source>
        <dbReference type="Proteomes" id="UP000010847"/>
    </source>
</evidence>
<name>W0E7Q0_9FIRM</name>
<dbReference type="eggNOG" id="ENOG5034B0B">
    <property type="taxonomic scope" value="Bacteria"/>
</dbReference>
<keyword evidence="2" id="KW-1185">Reference proteome</keyword>
<gene>
    <name evidence="1" type="ORF">DESME_06740</name>
</gene>
<protein>
    <submittedName>
        <fullName evidence="1">Uncharacterized protein</fullName>
    </submittedName>
</protein>
<reference evidence="1 2" key="1">
    <citation type="submission" date="2013-12" db="EMBL/GenBank/DDBJ databases">
        <authorList>
            <consortium name="DOE Joint Genome Institute"/>
            <person name="Smidt H."/>
            <person name="Huntemann M."/>
            <person name="Han J."/>
            <person name="Chen A."/>
            <person name="Kyrpides N."/>
            <person name="Mavromatis K."/>
            <person name="Markowitz V."/>
            <person name="Palaniappan K."/>
            <person name="Ivanova N."/>
            <person name="Schaumberg A."/>
            <person name="Pati A."/>
            <person name="Liolios K."/>
            <person name="Nordberg H.P."/>
            <person name="Cantor M.N."/>
            <person name="Hua S.X."/>
            <person name="Woyke T."/>
        </authorList>
    </citation>
    <scope>NUCLEOTIDE SEQUENCE [LARGE SCALE GENOMIC DNA]</scope>
    <source>
        <strain evidence="2">DSM 15288</strain>
    </source>
</reference>
<accession>W0E7Q0</accession>
<dbReference type="KEGG" id="dmt:DESME_06740"/>